<reference evidence="7 8" key="1">
    <citation type="submission" date="2019-03" db="EMBL/GenBank/DDBJ databases">
        <title>Draft Genome Sequences of Six Type Strains of the Genus Massilia.</title>
        <authorList>
            <person name="Miess H."/>
            <person name="Frediansyhah A."/>
            <person name="Gross H."/>
        </authorList>
    </citation>
    <scope>NUCLEOTIDE SEQUENCE [LARGE SCALE GENOMIC DNA]</scope>
    <source>
        <strain evidence="7 8">DSM 17505</strain>
    </source>
</reference>
<dbReference type="NCBIfam" id="NF045542">
    <property type="entry name" value="Clp_rel_HeadMat"/>
    <property type="match status" value="1"/>
</dbReference>
<dbReference type="EMBL" id="CP038026">
    <property type="protein sequence ID" value="QBQ36196.1"/>
    <property type="molecule type" value="Genomic_DNA"/>
</dbReference>
<evidence type="ECO:0000256" key="1">
    <source>
        <dbReference type="ARBA" id="ARBA00007039"/>
    </source>
</evidence>
<dbReference type="SUPFAM" id="SSF52096">
    <property type="entry name" value="ClpP/crotonase"/>
    <property type="match status" value="1"/>
</dbReference>
<gene>
    <name evidence="7" type="ORF">E1742_08550</name>
</gene>
<sequence>MEARVPNSLTQLLASNKKRPERLPQSRIVAEGAETTIYLYDSIVADEETAHWWGGVSAEALVPQIRAIKGGDVHLRINSPGGDVFAAQTICQAIRDTGARVIAHVDGYAASAATVIAIAADEVEIAPGGFFMIHNAWTWAMGNAADLTATVSLLSKIDGTLAGQYAAKSGMAVDDVKAAMDAETWYSAEEALAAGLVDRIAEGKKAQAAWNMSAYSKAPKIEDNAGGIEDIATEEHRARQQQRIAMLARLQVS</sequence>
<proteinExistence type="inferred from homology"/>
<dbReference type="InterPro" id="IPR023562">
    <property type="entry name" value="ClpP/TepA"/>
</dbReference>
<keyword evidence="5" id="KW-0720">Serine protease</keyword>
<dbReference type="InterPro" id="IPR001907">
    <property type="entry name" value="ClpP"/>
</dbReference>
<organism evidence="7 8">
    <name type="scientific">Pseudoduganella plicata</name>
    <dbReference type="NCBI Taxonomy" id="321984"/>
    <lineage>
        <taxon>Bacteria</taxon>
        <taxon>Pseudomonadati</taxon>
        <taxon>Pseudomonadota</taxon>
        <taxon>Betaproteobacteria</taxon>
        <taxon>Burkholderiales</taxon>
        <taxon>Oxalobacteraceae</taxon>
        <taxon>Telluria group</taxon>
        <taxon>Pseudoduganella</taxon>
    </lineage>
</organism>
<evidence type="ECO:0000256" key="4">
    <source>
        <dbReference type="ARBA" id="ARBA00022801"/>
    </source>
</evidence>
<evidence type="ECO:0000313" key="7">
    <source>
        <dbReference type="EMBL" id="QBQ36196.1"/>
    </source>
</evidence>
<keyword evidence="8" id="KW-1185">Reference proteome</keyword>
<dbReference type="Pfam" id="PF00574">
    <property type="entry name" value="CLP_protease"/>
    <property type="match status" value="1"/>
</dbReference>
<evidence type="ECO:0000256" key="5">
    <source>
        <dbReference type="ARBA" id="ARBA00022825"/>
    </source>
</evidence>
<dbReference type="PANTHER" id="PTHR10381">
    <property type="entry name" value="ATP-DEPENDENT CLP PROTEASE PROTEOLYTIC SUBUNIT"/>
    <property type="match status" value="1"/>
</dbReference>
<accession>A0ABX5S767</accession>
<keyword evidence="4" id="KW-0378">Hydrolase</keyword>
<evidence type="ECO:0000256" key="3">
    <source>
        <dbReference type="ARBA" id="ARBA00022670"/>
    </source>
</evidence>
<evidence type="ECO:0000313" key="8">
    <source>
        <dbReference type="Proteomes" id="UP000294359"/>
    </source>
</evidence>
<dbReference type="GO" id="GO:0006508">
    <property type="term" value="P:proteolysis"/>
    <property type="evidence" value="ECO:0007669"/>
    <property type="project" value="UniProtKB-KW"/>
</dbReference>
<protein>
    <recommendedName>
        <fullName evidence="6">ATP-dependent Clp protease proteolytic subunit</fullName>
    </recommendedName>
</protein>
<keyword evidence="2" id="KW-0963">Cytoplasm</keyword>
<dbReference type="InterPro" id="IPR029045">
    <property type="entry name" value="ClpP/crotonase-like_dom_sf"/>
</dbReference>
<evidence type="ECO:0000256" key="6">
    <source>
        <dbReference type="RuleBase" id="RU003567"/>
    </source>
</evidence>
<dbReference type="PRINTS" id="PR00127">
    <property type="entry name" value="CLPPROTEASEP"/>
</dbReference>
<comment type="similarity">
    <text evidence="1 6">Belongs to the peptidase S14 family.</text>
</comment>
<dbReference type="Proteomes" id="UP000294359">
    <property type="component" value="Chromosome"/>
</dbReference>
<dbReference type="Gene3D" id="3.90.226.10">
    <property type="entry name" value="2-enoyl-CoA Hydratase, Chain A, domain 1"/>
    <property type="match status" value="1"/>
</dbReference>
<keyword evidence="3 7" id="KW-0645">Protease</keyword>
<evidence type="ECO:0000256" key="2">
    <source>
        <dbReference type="ARBA" id="ARBA00022490"/>
    </source>
</evidence>
<dbReference type="CDD" id="cd07016">
    <property type="entry name" value="S14_ClpP_1"/>
    <property type="match status" value="1"/>
</dbReference>
<dbReference type="GO" id="GO:0008233">
    <property type="term" value="F:peptidase activity"/>
    <property type="evidence" value="ECO:0007669"/>
    <property type="project" value="UniProtKB-KW"/>
</dbReference>
<name>A0ABX5S767_9BURK</name>
<dbReference type="PANTHER" id="PTHR10381:SF70">
    <property type="entry name" value="ATP-DEPENDENT CLP PROTEASE PROTEOLYTIC SUBUNIT"/>
    <property type="match status" value="1"/>
</dbReference>